<evidence type="ECO:0000256" key="3">
    <source>
        <dbReference type="ARBA" id="ARBA00023065"/>
    </source>
</evidence>
<gene>
    <name evidence="5" type="ORF">Goshw_028419</name>
</gene>
<proteinExistence type="predicted"/>
<dbReference type="OrthoDB" id="938411at2759"/>
<dbReference type="InterPro" id="IPR004100">
    <property type="entry name" value="ATPase_F1/V1/A1_a/bsu_N"/>
</dbReference>
<keyword evidence="6" id="KW-1185">Reference proteome</keyword>
<dbReference type="AlphaFoldDB" id="A0A7J9KUX9"/>
<evidence type="ECO:0000256" key="2">
    <source>
        <dbReference type="ARBA" id="ARBA00022781"/>
    </source>
</evidence>
<dbReference type="GO" id="GO:0007035">
    <property type="term" value="P:vacuolar acidification"/>
    <property type="evidence" value="ECO:0007669"/>
    <property type="project" value="TreeGrafter"/>
</dbReference>
<dbReference type="Proteomes" id="UP000593576">
    <property type="component" value="Unassembled WGS sequence"/>
</dbReference>
<evidence type="ECO:0000313" key="5">
    <source>
        <dbReference type="EMBL" id="MBA0850325.1"/>
    </source>
</evidence>
<evidence type="ECO:0000259" key="4">
    <source>
        <dbReference type="Pfam" id="PF02874"/>
    </source>
</evidence>
<dbReference type="Gene3D" id="3.40.50.12240">
    <property type="match status" value="1"/>
</dbReference>
<dbReference type="GO" id="GO:0046034">
    <property type="term" value="P:ATP metabolic process"/>
    <property type="evidence" value="ECO:0007669"/>
    <property type="project" value="InterPro"/>
</dbReference>
<evidence type="ECO:0000313" key="6">
    <source>
        <dbReference type="Proteomes" id="UP000593576"/>
    </source>
</evidence>
<dbReference type="GO" id="GO:0046961">
    <property type="term" value="F:proton-transporting ATPase activity, rotational mechanism"/>
    <property type="evidence" value="ECO:0007669"/>
    <property type="project" value="TreeGrafter"/>
</dbReference>
<keyword evidence="3" id="KW-0406">Ion transport</keyword>
<dbReference type="Pfam" id="PF02874">
    <property type="entry name" value="ATP-synt_ab_N"/>
    <property type="match status" value="1"/>
</dbReference>
<keyword evidence="2" id="KW-0375">Hydrogen ion transport</keyword>
<name>A0A7J9KUX9_GOSSC</name>
<comment type="caution">
    <text evidence="5">The sequence shown here is derived from an EMBL/GenBank/DDBJ whole genome shotgun (WGS) entry which is preliminary data.</text>
</comment>
<accession>A0A7J9KUX9</accession>
<dbReference type="PANTHER" id="PTHR43389:SF27">
    <property type="entry name" value="V-TYPE PROTON ATPASE SUBUNIT B1-RELATED"/>
    <property type="match status" value="1"/>
</dbReference>
<keyword evidence="1" id="KW-0813">Transport</keyword>
<reference evidence="5 6" key="1">
    <citation type="journal article" date="2019" name="Genome Biol. Evol.">
        <title>Insights into the evolution of the New World diploid cottons (Gossypium, subgenus Houzingenia) based on genome sequencing.</title>
        <authorList>
            <person name="Grover C.E."/>
            <person name="Arick M.A. 2nd"/>
            <person name="Thrash A."/>
            <person name="Conover J.L."/>
            <person name="Sanders W.S."/>
            <person name="Peterson D.G."/>
            <person name="Frelichowski J.E."/>
            <person name="Scheffler J.A."/>
            <person name="Scheffler B.E."/>
            <person name="Wendel J.F."/>
        </authorList>
    </citation>
    <scope>NUCLEOTIDE SEQUENCE [LARGE SCALE GENOMIC DNA]</scope>
    <source>
        <strain evidence="5">1</strain>
        <tissue evidence="5">Leaf</tissue>
    </source>
</reference>
<organism evidence="5 6">
    <name type="scientific">Gossypium schwendimanii</name>
    <name type="common">Cotton</name>
    <dbReference type="NCBI Taxonomy" id="34291"/>
    <lineage>
        <taxon>Eukaryota</taxon>
        <taxon>Viridiplantae</taxon>
        <taxon>Streptophyta</taxon>
        <taxon>Embryophyta</taxon>
        <taxon>Tracheophyta</taxon>
        <taxon>Spermatophyta</taxon>
        <taxon>Magnoliopsida</taxon>
        <taxon>eudicotyledons</taxon>
        <taxon>Gunneridae</taxon>
        <taxon>Pentapetalae</taxon>
        <taxon>rosids</taxon>
        <taxon>malvids</taxon>
        <taxon>Malvales</taxon>
        <taxon>Malvaceae</taxon>
        <taxon>Malvoideae</taxon>
        <taxon>Gossypium</taxon>
    </lineage>
</organism>
<dbReference type="InterPro" id="IPR022879">
    <property type="entry name" value="V-ATPase_su_B/beta"/>
</dbReference>
<dbReference type="CDD" id="cd18118">
    <property type="entry name" value="ATP-synt_V_A-type_beta_N"/>
    <property type="match status" value="1"/>
</dbReference>
<sequence>MGAERNFIDMEEGTLEIGMEYRTVSGVAGPLVILDKVKGPKYQEIVNIRLGDGTTRRGQVLEVDGEKAVVQVFFLALQPRILCT</sequence>
<dbReference type="PANTHER" id="PTHR43389">
    <property type="entry name" value="V-TYPE PROTON ATPASE SUBUNIT B"/>
    <property type="match status" value="1"/>
</dbReference>
<feature type="domain" description="ATPase F1/V1/A1 complex alpha/beta subunit N-terminal" evidence="4">
    <location>
        <begin position="24"/>
        <end position="73"/>
    </location>
</feature>
<protein>
    <recommendedName>
        <fullName evidence="4">ATPase F1/V1/A1 complex alpha/beta subunit N-terminal domain-containing protein</fullName>
    </recommendedName>
</protein>
<dbReference type="EMBL" id="JABFAF010000002">
    <property type="protein sequence ID" value="MBA0850325.1"/>
    <property type="molecule type" value="Genomic_DNA"/>
</dbReference>
<evidence type="ECO:0000256" key="1">
    <source>
        <dbReference type="ARBA" id="ARBA00022448"/>
    </source>
</evidence>